<gene>
    <name evidence="2" type="ORF">A306_00015321</name>
</gene>
<keyword evidence="3" id="KW-1185">Reference proteome</keyword>
<evidence type="ECO:0000313" key="3">
    <source>
        <dbReference type="Proteomes" id="UP000053872"/>
    </source>
</evidence>
<organism evidence="2 3">
    <name type="scientific">Columba livia</name>
    <name type="common">Rock dove</name>
    <dbReference type="NCBI Taxonomy" id="8932"/>
    <lineage>
        <taxon>Eukaryota</taxon>
        <taxon>Metazoa</taxon>
        <taxon>Chordata</taxon>
        <taxon>Craniata</taxon>
        <taxon>Vertebrata</taxon>
        <taxon>Euteleostomi</taxon>
        <taxon>Archelosauria</taxon>
        <taxon>Archosauria</taxon>
        <taxon>Dinosauria</taxon>
        <taxon>Saurischia</taxon>
        <taxon>Theropoda</taxon>
        <taxon>Coelurosauria</taxon>
        <taxon>Aves</taxon>
        <taxon>Neognathae</taxon>
        <taxon>Neoaves</taxon>
        <taxon>Columbimorphae</taxon>
        <taxon>Columbiformes</taxon>
        <taxon>Columbidae</taxon>
        <taxon>Columba</taxon>
    </lineage>
</organism>
<reference evidence="2 3" key="1">
    <citation type="journal article" date="2013" name="Science">
        <title>Genomic diversity and evolution of the head crest in the rock pigeon.</title>
        <authorList>
            <person name="Shapiro M.D."/>
            <person name="Kronenberg Z."/>
            <person name="Li C."/>
            <person name="Domyan E.T."/>
            <person name="Pan H."/>
            <person name="Campbell M."/>
            <person name="Tan H."/>
            <person name="Huff C.D."/>
            <person name="Hu H."/>
            <person name="Vickrey A.I."/>
            <person name="Nielsen S.C."/>
            <person name="Stringham S.A."/>
            <person name="Hu H."/>
            <person name="Willerslev E."/>
            <person name="Gilbert M.T."/>
            <person name="Yandell M."/>
            <person name="Zhang G."/>
            <person name="Wang J."/>
        </authorList>
    </citation>
    <scope>NUCLEOTIDE SEQUENCE [LARGE SCALE GENOMIC DNA]</scope>
    <source>
        <tissue evidence="2">Blood</tissue>
    </source>
</reference>
<proteinExistence type="predicted"/>
<comment type="caution">
    <text evidence="2">The sequence shown here is derived from an EMBL/GenBank/DDBJ whole genome shotgun (WGS) entry which is preliminary data.</text>
</comment>
<accession>A0A2I0LG93</accession>
<feature type="region of interest" description="Disordered" evidence="1">
    <location>
        <begin position="29"/>
        <end position="49"/>
    </location>
</feature>
<evidence type="ECO:0000313" key="2">
    <source>
        <dbReference type="EMBL" id="PKK16457.1"/>
    </source>
</evidence>
<name>A0A2I0LG93_COLLI</name>
<dbReference type="InParanoid" id="A0A2I0LG93"/>
<dbReference type="EMBL" id="AKCR02003221">
    <property type="protein sequence ID" value="PKK16457.1"/>
    <property type="molecule type" value="Genomic_DNA"/>
</dbReference>
<dbReference type="AlphaFoldDB" id="A0A2I0LG93"/>
<protein>
    <submittedName>
        <fullName evidence="2">ATP synthase subunit f, mitochondrial-like</fullName>
    </submittedName>
</protein>
<dbReference type="Proteomes" id="UP000053872">
    <property type="component" value="Unassembled WGS sequence"/>
</dbReference>
<sequence length="49" mass="4678">MTDTTINTSTSGRAASAASPCYSLVTLSSATSGATATSSTTATGGTTEE</sequence>
<evidence type="ECO:0000256" key="1">
    <source>
        <dbReference type="SAM" id="MobiDB-lite"/>
    </source>
</evidence>